<evidence type="ECO:0000256" key="9">
    <source>
        <dbReference type="ARBA" id="ARBA00023136"/>
    </source>
</evidence>
<dbReference type="PANTHER" id="PTHR30540">
    <property type="entry name" value="OSMOTIC STRESS POTASSIUM TRANSPORTER"/>
    <property type="match status" value="1"/>
</dbReference>
<sequence>MEKANDHIGVEDHIDEDIEQGVETTKVERRLSFVDLYKIRPPKHTKDYPLKETILLAYQSLGVVYGDLGTSPLYTFPSVRLSNPAEEDILGILSIILWSLTLVCVVKYVCIVLRADDHGEGGTFAIYSLLSRHLNFHNNKISRVSRLDSDANLRYYSNSVKQTKAKRFFEESKKAQSVLTFIVMLGICMVIGDGALTPAISVLSAVQGIQSRAPKIHQGVFFLVEGAYMTSLLSKIPQGAWVPFVISFFVLSIVYSWIYGRQKKGEYEEERKMGLDELTKLVSQENNQVTRVPGICFFCTDLVNGVPPIIRHYVQLLGSLRAEAMFADLGHFNKRSIQIAFIGYVYPALVLTYSGEAAYLIKYPENMSTAFYSAVPNPVFWPIFVLATLAAVVGSQCLISASFSIIKQAMTLGCFPRVTMIQTSDKYEGQVYSPEINYFVMVICILIVVFFKGGEEIGNAYGAAVILVMMITTCLMVVVMLVVWDTHFLLILLFLGVFFIMEGAYMTALLTKIPQGAWVPFVISFSILLIIYSWMYGQRRKREYEAVSMMSLDELTDLVRNNDEVTRVPGICFFCTDLETGIPPIVRHYVQLSGSLHHVMVIITVRTLPIESVHPSERFLVARLGTEGIYRCLVQYGRVGFCTSSSGVARDREGRRNNNNQVRHEHRQGNVRDWKNYILKNKCTSGWLHRLVIDHFYKFLKNNSRTTISSLKIRPNKMLEVGMIYEV</sequence>
<keyword evidence="3" id="KW-0813">Transport</keyword>
<evidence type="ECO:0008006" key="15">
    <source>
        <dbReference type="Google" id="ProtNLM"/>
    </source>
</evidence>
<feature type="domain" description="K+ potassium transporter C-terminal" evidence="12">
    <location>
        <begin position="569"/>
        <end position="726"/>
    </location>
</feature>
<evidence type="ECO:0000256" key="7">
    <source>
        <dbReference type="ARBA" id="ARBA00022989"/>
    </source>
</evidence>
<evidence type="ECO:0000256" key="1">
    <source>
        <dbReference type="ARBA" id="ARBA00004141"/>
    </source>
</evidence>
<feature type="transmembrane region" description="Helical" evidence="10">
    <location>
        <begin position="89"/>
        <end position="110"/>
    </location>
</feature>
<name>A0AAV7E3K4_ARIFI</name>
<protein>
    <recommendedName>
        <fullName evidence="15">Potassium transporter</fullName>
    </recommendedName>
</protein>
<feature type="transmembrane region" description="Helical" evidence="10">
    <location>
        <begin position="240"/>
        <end position="258"/>
    </location>
</feature>
<evidence type="ECO:0000313" key="14">
    <source>
        <dbReference type="Proteomes" id="UP000825729"/>
    </source>
</evidence>
<dbReference type="Proteomes" id="UP000825729">
    <property type="component" value="Unassembled WGS sequence"/>
</dbReference>
<evidence type="ECO:0000256" key="5">
    <source>
        <dbReference type="ARBA" id="ARBA00022692"/>
    </source>
</evidence>
<proteinExistence type="inferred from homology"/>
<dbReference type="PANTHER" id="PTHR30540:SF106">
    <property type="entry name" value="POTASSIUM TRANSPORTER 26"/>
    <property type="match status" value="1"/>
</dbReference>
<feature type="transmembrane region" description="Helical" evidence="10">
    <location>
        <begin position="490"/>
        <end position="511"/>
    </location>
</feature>
<reference evidence="13 14" key="1">
    <citation type="submission" date="2021-07" db="EMBL/GenBank/DDBJ databases">
        <title>The Aristolochia fimbriata genome: insights into angiosperm evolution, floral development and chemical biosynthesis.</title>
        <authorList>
            <person name="Jiao Y."/>
        </authorList>
    </citation>
    <scope>NUCLEOTIDE SEQUENCE [LARGE SCALE GENOMIC DNA]</scope>
    <source>
        <strain evidence="13">IBCAS-2021</strain>
        <tissue evidence="13">Leaf</tissue>
    </source>
</reference>
<keyword evidence="9 10" id="KW-0472">Membrane</keyword>
<feature type="domain" description="K+ potassium transporter integral membrane" evidence="11">
    <location>
        <begin position="321"/>
        <end position="556"/>
    </location>
</feature>
<dbReference type="InterPro" id="IPR003855">
    <property type="entry name" value="K+_transporter"/>
</dbReference>
<evidence type="ECO:0000256" key="8">
    <source>
        <dbReference type="ARBA" id="ARBA00023065"/>
    </source>
</evidence>
<evidence type="ECO:0000259" key="12">
    <source>
        <dbReference type="Pfam" id="PF22776"/>
    </source>
</evidence>
<dbReference type="AlphaFoldDB" id="A0AAV7E3K4"/>
<dbReference type="InterPro" id="IPR053952">
    <property type="entry name" value="K_trans_C"/>
</dbReference>
<feature type="transmembrane region" description="Helical" evidence="10">
    <location>
        <begin position="460"/>
        <end position="483"/>
    </location>
</feature>
<keyword evidence="14" id="KW-1185">Reference proteome</keyword>
<feature type="transmembrane region" description="Helical" evidence="10">
    <location>
        <begin position="436"/>
        <end position="454"/>
    </location>
</feature>
<organism evidence="13 14">
    <name type="scientific">Aristolochia fimbriata</name>
    <name type="common">White veined hardy Dutchman's pipe vine</name>
    <dbReference type="NCBI Taxonomy" id="158543"/>
    <lineage>
        <taxon>Eukaryota</taxon>
        <taxon>Viridiplantae</taxon>
        <taxon>Streptophyta</taxon>
        <taxon>Embryophyta</taxon>
        <taxon>Tracheophyta</taxon>
        <taxon>Spermatophyta</taxon>
        <taxon>Magnoliopsida</taxon>
        <taxon>Magnoliidae</taxon>
        <taxon>Piperales</taxon>
        <taxon>Aristolochiaceae</taxon>
        <taxon>Aristolochia</taxon>
    </lineage>
</organism>
<keyword evidence="5 10" id="KW-0812">Transmembrane</keyword>
<feature type="domain" description="K+ potassium transporter integral membrane" evidence="11">
    <location>
        <begin position="56"/>
        <end position="218"/>
    </location>
</feature>
<feature type="domain" description="K+ potassium transporter integral membrane" evidence="11">
    <location>
        <begin position="219"/>
        <end position="280"/>
    </location>
</feature>
<evidence type="ECO:0000259" key="11">
    <source>
        <dbReference type="Pfam" id="PF02705"/>
    </source>
</evidence>
<evidence type="ECO:0000256" key="4">
    <source>
        <dbReference type="ARBA" id="ARBA00022538"/>
    </source>
</evidence>
<keyword evidence="4" id="KW-0633">Potassium transport</keyword>
<comment type="similarity">
    <text evidence="2">Belongs to the HAK/KUP transporter (TC 2.A.72.3) family.</text>
</comment>
<evidence type="ECO:0000256" key="3">
    <source>
        <dbReference type="ARBA" id="ARBA00022448"/>
    </source>
</evidence>
<keyword evidence="7 10" id="KW-1133">Transmembrane helix</keyword>
<comment type="caution">
    <text evidence="13">The sequence shown here is derived from an EMBL/GenBank/DDBJ whole genome shotgun (WGS) entry which is preliminary data.</text>
</comment>
<gene>
    <name evidence="13" type="ORF">H6P81_018559</name>
</gene>
<dbReference type="InterPro" id="IPR053951">
    <property type="entry name" value="K_trans_N"/>
</dbReference>
<evidence type="ECO:0000256" key="6">
    <source>
        <dbReference type="ARBA" id="ARBA00022958"/>
    </source>
</evidence>
<dbReference type="Pfam" id="PF02705">
    <property type="entry name" value="K_trans"/>
    <property type="match status" value="3"/>
</dbReference>
<dbReference type="GO" id="GO:0015079">
    <property type="term" value="F:potassium ion transmembrane transporter activity"/>
    <property type="evidence" value="ECO:0007669"/>
    <property type="project" value="InterPro"/>
</dbReference>
<accession>A0AAV7E3K4</accession>
<keyword evidence="6" id="KW-0630">Potassium</keyword>
<dbReference type="Pfam" id="PF22776">
    <property type="entry name" value="K_trans_C"/>
    <property type="match status" value="1"/>
</dbReference>
<evidence type="ECO:0000256" key="10">
    <source>
        <dbReference type="SAM" id="Phobius"/>
    </source>
</evidence>
<comment type="subcellular location">
    <subcellularLocation>
        <location evidence="1">Membrane</location>
        <topology evidence="1">Multi-pass membrane protein</topology>
    </subcellularLocation>
</comment>
<dbReference type="GO" id="GO:0016020">
    <property type="term" value="C:membrane"/>
    <property type="evidence" value="ECO:0007669"/>
    <property type="project" value="UniProtKB-SubCell"/>
</dbReference>
<feature type="transmembrane region" description="Helical" evidence="10">
    <location>
        <begin position="177"/>
        <end position="196"/>
    </location>
</feature>
<dbReference type="EMBL" id="JAINDJ010000007">
    <property type="protein sequence ID" value="KAG9442705.1"/>
    <property type="molecule type" value="Genomic_DNA"/>
</dbReference>
<feature type="transmembrane region" description="Helical" evidence="10">
    <location>
        <begin position="339"/>
        <end position="361"/>
    </location>
</feature>
<evidence type="ECO:0000313" key="13">
    <source>
        <dbReference type="EMBL" id="KAG9442705.1"/>
    </source>
</evidence>
<keyword evidence="8" id="KW-0406">Ion transport</keyword>
<feature type="transmembrane region" description="Helical" evidence="10">
    <location>
        <begin position="517"/>
        <end position="535"/>
    </location>
</feature>
<evidence type="ECO:0000256" key="2">
    <source>
        <dbReference type="ARBA" id="ARBA00008440"/>
    </source>
</evidence>
<feature type="transmembrane region" description="Helical" evidence="10">
    <location>
        <begin position="381"/>
        <end position="406"/>
    </location>
</feature>